<dbReference type="Proteomes" id="UP000026900">
    <property type="component" value="Segment"/>
</dbReference>
<keyword evidence="2" id="KW-1185">Reference proteome</keyword>
<dbReference type="RefSeq" id="YP_009036665.1">
    <property type="nucleotide sequence ID" value="NC_024213.1"/>
</dbReference>
<protein>
    <submittedName>
        <fullName evidence="1">Uncharacterized protein</fullName>
    </submittedName>
</protein>
<evidence type="ECO:0000313" key="1">
    <source>
        <dbReference type="EMBL" id="AHZ10234.1"/>
    </source>
</evidence>
<proteinExistence type="predicted"/>
<sequence>MAVDQFEDGFEQRWEVMNFDLLTTLEDKLDALLSGDVLVIRNFEQFTKSDVLIKMKNIKGKDVTVISYDTMKSSLGDAFWQVYNIGINDLSLLPVLVVYDIKDLQDTNKFKIGDVVAYVSAENGKHDTAFITDIYRSIDPNKKGHHLYALSREEKYAYEQTELMGAE</sequence>
<evidence type="ECO:0000313" key="2">
    <source>
        <dbReference type="Proteomes" id="UP000026900"/>
    </source>
</evidence>
<dbReference type="GeneID" id="19526216"/>
<dbReference type="KEGG" id="vg:19526216"/>
<reference evidence="2" key="1">
    <citation type="submission" date="2014-09" db="EMBL/GenBank/DDBJ databases">
        <authorList>
            <person name="Sauder A.B."/>
            <person name="McKenzie Q.R."/>
            <person name="Temple L.M."/>
            <person name="Alexis B.K."/>
            <person name="Al-Atrache Z."/>
            <person name="Lewis L.O."/>
            <person name="Loesser-Casey K.E."/>
            <person name="Mitchell K.J."/>
        </authorList>
    </citation>
    <scope>NUCLEOTIDE SEQUENCE [LARGE SCALE GENOMIC DNA]</scope>
</reference>
<accession>A0A024B0U7</accession>
<organism evidence="1 2">
    <name type="scientific">Bacillus phage Hakuna</name>
    <dbReference type="NCBI Taxonomy" id="1486659"/>
    <lineage>
        <taxon>Viruses</taxon>
        <taxon>Duplodnaviria</taxon>
        <taxon>Heunggongvirae</taxon>
        <taxon>Uroviricota</taxon>
        <taxon>Caudoviricetes</taxon>
        <taxon>Herelleviridae</taxon>
        <taxon>Bastillevirinae</taxon>
        <taxon>Wphvirus</taxon>
        <taxon>Wphvirus hakuna</taxon>
    </lineage>
</organism>
<name>A0A024B0U7_9CAUD</name>
<dbReference type="EMBL" id="KJ489399">
    <property type="protein sequence ID" value="AHZ10234.1"/>
    <property type="molecule type" value="Genomic_DNA"/>
</dbReference>